<keyword evidence="5" id="KW-0645">Protease</keyword>
<evidence type="ECO:0000256" key="13">
    <source>
        <dbReference type="SAM" id="Phobius"/>
    </source>
</evidence>
<accession>A0A1F8G0I2</accession>
<dbReference type="GO" id="GO:0071555">
    <property type="term" value="P:cell wall organization"/>
    <property type="evidence" value="ECO:0007669"/>
    <property type="project" value="UniProtKB-KW"/>
</dbReference>
<keyword evidence="6 13" id="KW-0812">Transmembrane</keyword>
<keyword evidence="9" id="KW-0573">Peptidoglycan synthesis</keyword>
<evidence type="ECO:0000256" key="6">
    <source>
        <dbReference type="ARBA" id="ARBA00022692"/>
    </source>
</evidence>
<evidence type="ECO:0000256" key="3">
    <source>
        <dbReference type="ARBA" id="ARBA00022475"/>
    </source>
</evidence>
<dbReference type="EMBL" id="MGKD01000027">
    <property type="protein sequence ID" value="OGN18873.1"/>
    <property type="molecule type" value="Genomic_DNA"/>
</dbReference>
<dbReference type="GO" id="GO:0008360">
    <property type="term" value="P:regulation of cell shape"/>
    <property type="evidence" value="ECO:0007669"/>
    <property type="project" value="UniProtKB-KW"/>
</dbReference>
<evidence type="ECO:0000256" key="10">
    <source>
        <dbReference type="ARBA" id="ARBA00022989"/>
    </source>
</evidence>
<dbReference type="GO" id="GO:0009252">
    <property type="term" value="P:peptidoglycan biosynthetic process"/>
    <property type="evidence" value="ECO:0007669"/>
    <property type="project" value="UniProtKB-KW"/>
</dbReference>
<dbReference type="Gene3D" id="3.40.710.10">
    <property type="entry name" value="DD-peptidase/beta-lactamase superfamily"/>
    <property type="match status" value="1"/>
</dbReference>
<dbReference type="GO" id="GO:0009002">
    <property type="term" value="F:serine-type D-Ala-D-Ala carboxypeptidase activity"/>
    <property type="evidence" value="ECO:0007669"/>
    <property type="project" value="InterPro"/>
</dbReference>
<dbReference type="Pfam" id="PF00905">
    <property type="entry name" value="Transpeptidase"/>
    <property type="match status" value="1"/>
</dbReference>
<keyword evidence="4" id="KW-0997">Cell inner membrane</keyword>
<dbReference type="GO" id="GO:0005886">
    <property type="term" value="C:plasma membrane"/>
    <property type="evidence" value="ECO:0007669"/>
    <property type="project" value="UniProtKB-SubCell"/>
</dbReference>
<dbReference type="SUPFAM" id="SSF56601">
    <property type="entry name" value="beta-lactamase/transpeptidase-like"/>
    <property type="match status" value="1"/>
</dbReference>
<keyword evidence="11 13" id="KW-0472">Membrane</keyword>
<dbReference type="Proteomes" id="UP000177478">
    <property type="component" value="Unassembled WGS sequence"/>
</dbReference>
<dbReference type="InterPro" id="IPR005311">
    <property type="entry name" value="PBP_dimer"/>
</dbReference>
<evidence type="ECO:0000256" key="9">
    <source>
        <dbReference type="ARBA" id="ARBA00022984"/>
    </source>
</evidence>
<keyword evidence="8" id="KW-0133">Cell shape</keyword>
<dbReference type="PANTHER" id="PTHR30627:SF2">
    <property type="entry name" value="PEPTIDOGLYCAN D,D-TRANSPEPTIDASE MRDA"/>
    <property type="match status" value="1"/>
</dbReference>
<dbReference type="InterPro" id="IPR017790">
    <property type="entry name" value="Penicillin-binding_protein_2"/>
</dbReference>
<evidence type="ECO:0000256" key="1">
    <source>
        <dbReference type="ARBA" id="ARBA00004167"/>
    </source>
</evidence>
<keyword evidence="10 13" id="KW-1133">Transmembrane helix</keyword>
<keyword evidence="3" id="KW-1003">Cell membrane</keyword>
<evidence type="ECO:0000256" key="8">
    <source>
        <dbReference type="ARBA" id="ARBA00022960"/>
    </source>
</evidence>
<evidence type="ECO:0000256" key="11">
    <source>
        <dbReference type="ARBA" id="ARBA00023136"/>
    </source>
</evidence>
<dbReference type="PANTHER" id="PTHR30627">
    <property type="entry name" value="PEPTIDOGLYCAN D,D-TRANSPEPTIDASE"/>
    <property type="match status" value="1"/>
</dbReference>
<reference evidence="16 17" key="1">
    <citation type="journal article" date="2016" name="Nat. Commun.">
        <title>Thousands of microbial genomes shed light on interconnected biogeochemical processes in an aquifer system.</title>
        <authorList>
            <person name="Anantharaman K."/>
            <person name="Brown C.T."/>
            <person name="Hug L.A."/>
            <person name="Sharon I."/>
            <person name="Castelle C.J."/>
            <person name="Probst A.J."/>
            <person name="Thomas B.C."/>
            <person name="Singh A."/>
            <person name="Wilkins M.J."/>
            <person name="Karaoz U."/>
            <person name="Brodie E.L."/>
            <person name="Williams K.H."/>
            <person name="Hubbard S.S."/>
            <person name="Banfield J.F."/>
        </authorList>
    </citation>
    <scope>NUCLEOTIDE SEQUENCE [LARGE SCALE GENOMIC DNA]</scope>
</reference>
<name>A0A1F8G0I2_9BACT</name>
<evidence type="ECO:0000256" key="12">
    <source>
        <dbReference type="ARBA" id="ARBA00023316"/>
    </source>
</evidence>
<keyword evidence="12" id="KW-0961">Cell wall biogenesis/degradation</keyword>
<evidence type="ECO:0000313" key="16">
    <source>
        <dbReference type="EMBL" id="OGN18873.1"/>
    </source>
</evidence>
<dbReference type="InterPro" id="IPR012338">
    <property type="entry name" value="Beta-lactam/transpept-like"/>
</dbReference>
<organism evidence="16 17">
    <name type="scientific">Candidatus Yanofskybacteria bacterium RIFCSPHIGHO2_12_FULL_45_19b</name>
    <dbReference type="NCBI Taxonomy" id="1802689"/>
    <lineage>
        <taxon>Bacteria</taxon>
        <taxon>Candidatus Yanofskyibacteriota</taxon>
    </lineage>
</organism>
<proteinExistence type="predicted"/>
<dbReference type="InterPro" id="IPR001460">
    <property type="entry name" value="PCN-bd_Tpept"/>
</dbReference>
<evidence type="ECO:0000256" key="5">
    <source>
        <dbReference type="ARBA" id="ARBA00022670"/>
    </source>
</evidence>
<dbReference type="SUPFAM" id="SSF56519">
    <property type="entry name" value="Penicillin binding protein dimerisation domain"/>
    <property type="match status" value="1"/>
</dbReference>
<evidence type="ECO:0000259" key="14">
    <source>
        <dbReference type="Pfam" id="PF00905"/>
    </source>
</evidence>
<feature type="domain" description="Penicillin-binding protein transpeptidase" evidence="14">
    <location>
        <begin position="284"/>
        <end position="610"/>
    </location>
</feature>
<sequence>MFRKKYHIRNFGDDSITPEESLLDGGRKHLEAPITRTVLHFFSYLFLLVIFFFVITGFRLQVIKGADFKQAALDNRSSLYGIPGIRGEILDRGGKALATNRPAFDLVGVTAALPKKIEEVESLITNLSDILAISQDDLRAIFRKGTSQAIFFIKRDVSKEVVLKIGNQAWSGVFIVNSSVRSYALGEKAATVLGYTSKVTDEDMADSYYDNNDRKGRAGAEATYEADLRGEHGRIFFDRVSKNFQLTAPKPGQTLVLNIDQAIQQQLYQTVSNVLRTQGLKYAAAVVQNPNTGEILGLVSFPGYDNNDLVSELSQTDYERYFISPGQPLFNRAISGRYSPGSTIKPLEALSALKEGTITPRTTITDLTGYITVPNIYHPEIEYRFHDFKIRGTVDLKQAITVSSNIYFYSVGGGYGNIVGLGLERLEKYFKLWRIDQPLGIDLPSEGSGFVPTADWKQERTGEPWFIGDTYNISVGQGDLGVTPLWLSSYVSAIANGGTIYRPTVAKSVLDRDQKIVKTFVPEKLVELPYDRATFNIVRDAMRNVVLEGTGKGLKDLPVEIAAKTGTTEVVKYGKTNSSVMLYGPYTNPEIAMSIVIEDTGTRYGLAVNAAHDFLAWYFDPARRQ</sequence>
<evidence type="ECO:0000313" key="17">
    <source>
        <dbReference type="Proteomes" id="UP000177478"/>
    </source>
</evidence>
<evidence type="ECO:0000256" key="7">
    <source>
        <dbReference type="ARBA" id="ARBA00022801"/>
    </source>
</evidence>
<dbReference type="InterPro" id="IPR050515">
    <property type="entry name" value="Beta-lactam/transpept"/>
</dbReference>
<dbReference type="STRING" id="1802689.A3F25_00075"/>
<dbReference type="GO" id="GO:0071972">
    <property type="term" value="F:peptidoglycan L,D-transpeptidase activity"/>
    <property type="evidence" value="ECO:0007669"/>
    <property type="project" value="TreeGrafter"/>
</dbReference>
<dbReference type="InterPro" id="IPR036138">
    <property type="entry name" value="PBP_dimer_sf"/>
</dbReference>
<dbReference type="GO" id="GO:0008658">
    <property type="term" value="F:penicillin binding"/>
    <property type="evidence" value="ECO:0007669"/>
    <property type="project" value="InterPro"/>
</dbReference>
<gene>
    <name evidence="16" type="ORF">A3F25_00075</name>
</gene>
<dbReference type="AlphaFoldDB" id="A0A1F8G0I2"/>
<comment type="subcellular location">
    <subcellularLocation>
        <location evidence="2">Cell membrane</location>
    </subcellularLocation>
    <subcellularLocation>
        <location evidence="1">Membrane</location>
        <topology evidence="1">Single-pass membrane protein</topology>
    </subcellularLocation>
</comment>
<evidence type="ECO:0000256" key="2">
    <source>
        <dbReference type="ARBA" id="ARBA00004236"/>
    </source>
</evidence>
<dbReference type="NCBIfam" id="TIGR03423">
    <property type="entry name" value="pbp2_mrdA"/>
    <property type="match status" value="1"/>
</dbReference>
<feature type="transmembrane region" description="Helical" evidence="13">
    <location>
        <begin position="37"/>
        <end position="60"/>
    </location>
</feature>
<protein>
    <submittedName>
        <fullName evidence="16">Penicillin-binding protein 2</fullName>
    </submittedName>
</protein>
<evidence type="ECO:0000256" key="4">
    <source>
        <dbReference type="ARBA" id="ARBA00022519"/>
    </source>
</evidence>
<comment type="caution">
    <text evidence="16">The sequence shown here is derived from an EMBL/GenBank/DDBJ whole genome shotgun (WGS) entry which is preliminary data.</text>
</comment>
<evidence type="ECO:0000259" key="15">
    <source>
        <dbReference type="Pfam" id="PF03717"/>
    </source>
</evidence>
<dbReference type="GO" id="GO:0006508">
    <property type="term" value="P:proteolysis"/>
    <property type="evidence" value="ECO:0007669"/>
    <property type="project" value="UniProtKB-KW"/>
</dbReference>
<feature type="domain" description="Penicillin-binding protein dimerisation" evidence="15">
    <location>
        <begin position="82"/>
        <end position="236"/>
    </location>
</feature>
<dbReference type="Gene3D" id="3.90.1310.10">
    <property type="entry name" value="Penicillin-binding protein 2a (Domain 2)"/>
    <property type="match status" value="1"/>
</dbReference>
<dbReference type="Pfam" id="PF03717">
    <property type="entry name" value="PBP_dimer"/>
    <property type="match status" value="1"/>
</dbReference>
<keyword evidence="7" id="KW-0378">Hydrolase</keyword>